<evidence type="ECO:0000256" key="1">
    <source>
        <dbReference type="ARBA" id="ARBA00022598"/>
    </source>
</evidence>
<dbReference type="InterPro" id="IPR036388">
    <property type="entry name" value="WH-like_DNA-bd_sf"/>
</dbReference>
<dbReference type="SUPFAM" id="SSF55681">
    <property type="entry name" value="Class II aaRS and biotin synthetases"/>
    <property type="match status" value="1"/>
</dbReference>
<dbReference type="GO" id="GO:0004077">
    <property type="term" value="F:biotin--[biotin carboxyl-carrier protein] ligase activity"/>
    <property type="evidence" value="ECO:0007669"/>
    <property type="project" value="UniProtKB-UniRule"/>
</dbReference>
<keyword evidence="6" id="KW-0804">Transcription</keyword>
<dbReference type="PROSITE" id="PS51733">
    <property type="entry name" value="BPL_LPL_CATALYTIC"/>
    <property type="match status" value="1"/>
</dbReference>
<dbReference type="HAMAP" id="MF_00978">
    <property type="entry name" value="Bifunct_BirA"/>
    <property type="match status" value="1"/>
</dbReference>
<keyword evidence="2 6" id="KW-0547">Nucleotide-binding</keyword>
<evidence type="ECO:0000256" key="4">
    <source>
        <dbReference type="ARBA" id="ARBA00023267"/>
    </source>
</evidence>
<dbReference type="Pfam" id="PF03099">
    <property type="entry name" value="BPL_LplA_LipB"/>
    <property type="match status" value="1"/>
</dbReference>
<comment type="function">
    <text evidence="6">Acts both as a biotin--[acetyl-CoA-carboxylase] ligase and a biotin-operon repressor. In the presence of ATP, BirA activates biotin to form the BirA-biotinyl-5'-adenylate (BirA-bio-5'-AMP or holoBirA) complex. HoloBirA can either transfer the biotinyl moiety to the biotin carboxyl carrier protein (BCCP) subunit of acetyl-CoA carboxylase, or bind to the biotin operator site and inhibit transcription of the operon.</text>
</comment>
<keyword evidence="6" id="KW-0678">Repressor</keyword>
<evidence type="ECO:0000313" key="8">
    <source>
        <dbReference type="EMBL" id="BCX89947.1"/>
    </source>
</evidence>
<keyword evidence="6" id="KW-0238">DNA-binding</keyword>
<reference evidence="9" key="1">
    <citation type="journal article" date="2024" name="Int. J. Syst. Evol. Microbiol.">
        <title>Methylomarinovum tepidoasis sp. nov., a moderately thermophilic methanotroph of the family Methylothermaceae isolated from a deep-sea hydrothermal field.</title>
        <authorList>
            <person name="Hirayama H."/>
            <person name="Takaki Y."/>
            <person name="Abe M."/>
            <person name="Miyazaki M."/>
            <person name="Uematsu K."/>
            <person name="Matsui Y."/>
            <person name="Takai K."/>
        </authorList>
    </citation>
    <scope>NUCLEOTIDE SEQUENCE [LARGE SCALE GENOMIC DNA]</scope>
    <source>
        <strain evidence="9">IN45</strain>
    </source>
</reference>
<dbReference type="Gene3D" id="3.30.930.10">
    <property type="entry name" value="Bira Bifunctional Protein, Domain 2"/>
    <property type="match status" value="1"/>
</dbReference>
<dbReference type="PANTHER" id="PTHR12835">
    <property type="entry name" value="BIOTIN PROTEIN LIGASE"/>
    <property type="match status" value="1"/>
</dbReference>
<dbReference type="GO" id="GO:0006355">
    <property type="term" value="P:regulation of DNA-templated transcription"/>
    <property type="evidence" value="ECO:0007669"/>
    <property type="project" value="UniProtKB-UniRule"/>
</dbReference>
<organism evidence="8 9">
    <name type="scientific">Methylomarinovum tepidoasis</name>
    <dbReference type="NCBI Taxonomy" id="2840183"/>
    <lineage>
        <taxon>Bacteria</taxon>
        <taxon>Pseudomonadati</taxon>
        <taxon>Pseudomonadota</taxon>
        <taxon>Gammaproteobacteria</taxon>
        <taxon>Methylococcales</taxon>
        <taxon>Methylothermaceae</taxon>
        <taxon>Methylomarinovum</taxon>
    </lineage>
</organism>
<dbReference type="RefSeq" id="WP_286292537.1">
    <property type="nucleotide sequence ID" value="NZ_AP024718.1"/>
</dbReference>
<dbReference type="CDD" id="cd16442">
    <property type="entry name" value="BPL"/>
    <property type="match status" value="1"/>
</dbReference>
<dbReference type="GO" id="GO:0003677">
    <property type="term" value="F:DNA binding"/>
    <property type="evidence" value="ECO:0007669"/>
    <property type="project" value="UniProtKB-UniRule"/>
</dbReference>
<dbReference type="InterPro" id="IPR013196">
    <property type="entry name" value="HTH_11"/>
</dbReference>
<dbReference type="InterPro" id="IPR036390">
    <property type="entry name" value="WH_DNA-bd_sf"/>
</dbReference>
<dbReference type="InterPro" id="IPR045864">
    <property type="entry name" value="aa-tRNA-synth_II/BPL/LPL"/>
</dbReference>
<dbReference type="GO" id="GO:0005737">
    <property type="term" value="C:cytoplasm"/>
    <property type="evidence" value="ECO:0007669"/>
    <property type="project" value="TreeGrafter"/>
</dbReference>
<dbReference type="Proteomes" id="UP001321450">
    <property type="component" value="Chromosome"/>
</dbReference>
<sequence length="326" mass="34688">MLTAAAQALLHELADGRFHSGTVLAARLGISRAAVWKRIRQLQAAGVSVTSVPGRGYRLYPPLELLDPETIARELQTLGADAPLGLTVHACLPSTNAWLLARAGGLPRGSVCLAEAQTAGRGRLGRRWVSPFGCHLYLSLLWRFDDAAAAAGLSLAVGVAVRQALQRLGIEGIELKWPNDLLWQGSKLAGILIEAVSEQQGPCSLVIGVGVNGTMPATAARQIDQPWVDLHTLLGRPPPRNRLTACVIAELLALLHAYEEAGAAVWIERWRAHNCVLGRSVSVQQGERVYTATAVDVAPDGALVLVDAGGRRHKINAGDVKLRLGA</sequence>
<dbReference type="KEGG" id="meiy:MIN45_P2321"/>
<keyword evidence="1 6" id="KW-0436">Ligase</keyword>
<dbReference type="InterPro" id="IPR004408">
    <property type="entry name" value="Biotin_CoA_COase_ligase"/>
</dbReference>
<gene>
    <name evidence="6" type="primary">birA</name>
    <name evidence="8" type="ORF">MIN45_P2321</name>
</gene>
<evidence type="ECO:0000256" key="5">
    <source>
        <dbReference type="ARBA" id="ARBA00047846"/>
    </source>
</evidence>
<feature type="binding site" evidence="6">
    <location>
        <position position="187"/>
    </location>
    <ligand>
        <name>biotin</name>
        <dbReference type="ChEBI" id="CHEBI:57586"/>
    </ligand>
</feature>
<feature type="binding site" evidence="6">
    <location>
        <begin position="94"/>
        <end position="96"/>
    </location>
    <ligand>
        <name>biotin</name>
        <dbReference type="ChEBI" id="CHEBI:57586"/>
    </ligand>
</feature>
<dbReference type="InterPro" id="IPR003142">
    <property type="entry name" value="BPL_C"/>
</dbReference>
<dbReference type="InterPro" id="IPR004143">
    <property type="entry name" value="BPL_LPL_catalytic"/>
</dbReference>
<evidence type="ECO:0000256" key="6">
    <source>
        <dbReference type="HAMAP-Rule" id="MF_00978"/>
    </source>
</evidence>
<dbReference type="Pfam" id="PF02237">
    <property type="entry name" value="BPL_C"/>
    <property type="match status" value="1"/>
</dbReference>
<dbReference type="GO" id="GO:0005524">
    <property type="term" value="F:ATP binding"/>
    <property type="evidence" value="ECO:0007669"/>
    <property type="project" value="UniProtKB-UniRule"/>
</dbReference>
<dbReference type="Gene3D" id="1.10.10.10">
    <property type="entry name" value="Winged helix-like DNA-binding domain superfamily/Winged helix DNA-binding domain"/>
    <property type="match status" value="1"/>
</dbReference>
<evidence type="ECO:0000256" key="3">
    <source>
        <dbReference type="ARBA" id="ARBA00022840"/>
    </source>
</evidence>
<accession>A0AAU9CQM1</accession>
<dbReference type="InterPro" id="IPR008988">
    <property type="entry name" value="Transcriptional_repressor_C"/>
</dbReference>
<comment type="catalytic activity">
    <reaction evidence="5 6">
        <text>biotin + L-lysyl-[protein] + ATP = N(6)-biotinyl-L-lysyl-[protein] + AMP + diphosphate + H(+)</text>
        <dbReference type="Rhea" id="RHEA:11756"/>
        <dbReference type="Rhea" id="RHEA-COMP:9752"/>
        <dbReference type="Rhea" id="RHEA-COMP:10505"/>
        <dbReference type="ChEBI" id="CHEBI:15378"/>
        <dbReference type="ChEBI" id="CHEBI:29969"/>
        <dbReference type="ChEBI" id="CHEBI:30616"/>
        <dbReference type="ChEBI" id="CHEBI:33019"/>
        <dbReference type="ChEBI" id="CHEBI:57586"/>
        <dbReference type="ChEBI" id="CHEBI:83144"/>
        <dbReference type="ChEBI" id="CHEBI:456215"/>
        <dbReference type="EC" id="6.3.4.15"/>
    </reaction>
</comment>
<feature type="binding site" evidence="6">
    <location>
        <begin position="121"/>
        <end position="123"/>
    </location>
    <ligand>
        <name>biotin</name>
        <dbReference type="ChEBI" id="CHEBI:57586"/>
    </ligand>
</feature>
<dbReference type="SUPFAM" id="SSF50037">
    <property type="entry name" value="C-terminal domain of transcriptional repressors"/>
    <property type="match status" value="1"/>
</dbReference>
<dbReference type="AlphaFoldDB" id="A0AAU9CQM1"/>
<keyword evidence="6" id="KW-0805">Transcription regulation</keyword>
<evidence type="ECO:0000256" key="2">
    <source>
        <dbReference type="ARBA" id="ARBA00022741"/>
    </source>
</evidence>
<name>A0AAU9CQM1_9GAMM</name>
<evidence type="ECO:0000259" key="7">
    <source>
        <dbReference type="PROSITE" id="PS51733"/>
    </source>
</evidence>
<dbReference type="EC" id="6.3.4.15" evidence="6"/>
<dbReference type="EMBL" id="AP024718">
    <property type="protein sequence ID" value="BCX89947.1"/>
    <property type="molecule type" value="Genomic_DNA"/>
</dbReference>
<keyword evidence="9" id="KW-1185">Reference proteome</keyword>
<keyword evidence="3 6" id="KW-0067">ATP-binding</keyword>
<dbReference type="SUPFAM" id="SSF46785">
    <property type="entry name" value="Winged helix' DNA-binding domain"/>
    <property type="match status" value="1"/>
</dbReference>
<keyword evidence="4 6" id="KW-0092">Biotin</keyword>
<feature type="DNA-binding region" description="H-T-H motif" evidence="6">
    <location>
        <begin position="21"/>
        <end position="40"/>
    </location>
</feature>
<feature type="binding site" evidence="6">
    <location>
        <position position="117"/>
    </location>
    <ligand>
        <name>biotin</name>
        <dbReference type="ChEBI" id="CHEBI:57586"/>
    </ligand>
</feature>
<proteinExistence type="inferred from homology"/>
<protein>
    <recommendedName>
        <fullName evidence="6">Bifunctional ligase/repressor BirA</fullName>
    </recommendedName>
    <alternativeName>
        <fullName evidence="6">Biotin operon repressor</fullName>
    </alternativeName>
    <alternativeName>
        <fullName evidence="6">Biotin--[acetyl-CoA-carboxylase] ligase</fullName>
        <ecNumber evidence="6">6.3.4.15</ecNumber>
    </alternativeName>
    <alternativeName>
        <fullName evidence="6">Biotin--protein ligase</fullName>
    </alternativeName>
    <alternativeName>
        <fullName evidence="6">Biotin-[acetyl-CoA carboxylase] synthetase</fullName>
    </alternativeName>
</protein>
<dbReference type="Gene3D" id="2.30.30.100">
    <property type="match status" value="1"/>
</dbReference>
<comment type="similarity">
    <text evidence="6">Belongs to the biotin--protein ligase family.</text>
</comment>
<evidence type="ECO:0000313" key="9">
    <source>
        <dbReference type="Proteomes" id="UP001321450"/>
    </source>
</evidence>
<dbReference type="NCBIfam" id="TIGR00121">
    <property type="entry name" value="birA_ligase"/>
    <property type="match status" value="1"/>
</dbReference>
<dbReference type="Pfam" id="PF08279">
    <property type="entry name" value="HTH_11"/>
    <property type="match status" value="1"/>
</dbReference>
<feature type="domain" description="BPL/LPL catalytic" evidence="7">
    <location>
        <begin position="69"/>
        <end position="259"/>
    </location>
</feature>
<dbReference type="NCBIfam" id="NF008847">
    <property type="entry name" value="PRK11886.1-2"/>
    <property type="match status" value="1"/>
</dbReference>
<dbReference type="InterPro" id="IPR030855">
    <property type="entry name" value="Bifunct_BirA"/>
</dbReference>
<dbReference type="PANTHER" id="PTHR12835:SF5">
    <property type="entry name" value="BIOTIN--PROTEIN LIGASE"/>
    <property type="match status" value="1"/>
</dbReference>